<sequence>MHACRWQPAGWPLLLVFFQHATEFEALHALKIDRRNRAIARRTFRNHCPSA</sequence>
<reference evidence="2" key="1">
    <citation type="submission" date="2014-09" db="EMBL/GenBank/DDBJ databases">
        <authorList>
            <person name="Magalhaes I.L.F."/>
            <person name="Oliveira U."/>
            <person name="Santos F.R."/>
            <person name="Vidigal T.H.D.A."/>
            <person name="Brescovit A.D."/>
            <person name="Santos A.J."/>
        </authorList>
    </citation>
    <scope>NUCLEOTIDE SEQUENCE</scope>
    <source>
        <tissue evidence="2">Shoot tissue taken approximately 20 cm above the soil surface</tissue>
    </source>
</reference>
<evidence type="ECO:0000313" key="2">
    <source>
        <dbReference type="EMBL" id="JAD25821.1"/>
    </source>
</evidence>
<proteinExistence type="predicted"/>
<reference evidence="2" key="2">
    <citation type="journal article" date="2015" name="Data Brief">
        <title>Shoot transcriptome of the giant reed, Arundo donax.</title>
        <authorList>
            <person name="Barrero R.A."/>
            <person name="Guerrero F.D."/>
            <person name="Moolhuijzen P."/>
            <person name="Goolsby J.A."/>
            <person name="Tidwell J."/>
            <person name="Bellgard S.E."/>
            <person name="Bellgard M.I."/>
        </authorList>
    </citation>
    <scope>NUCLEOTIDE SEQUENCE</scope>
    <source>
        <tissue evidence="2">Shoot tissue taken approximately 20 cm above the soil surface</tissue>
    </source>
</reference>
<protein>
    <submittedName>
        <fullName evidence="2">Uncharacterized protein</fullName>
    </submittedName>
</protein>
<keyword evidence="1" id="KW-0732">Signal</keyword>
<dbReference type="AlphaFoldDB" id="A0A0A8YIM6"/>
<feature type="signal peptide" evidence="1">
    <location>
        <begin position="1"/>
        <end position="29"/>
    </location>
</feature>
<name>A0A0A8YIM6_ARUDO</name>
<dbReference type="EMBL" id="GBRH01272074">
    <property type="protein sequence ID" value="JAD25821.1"/>
    <property type="molecule type" value="Transcribed_RNA"/>
</dbReference>
<feature type="chain" id="PRO_5002044723" evidence="1">
    <location>
        <begin position="30"/>
        <end position="51"/>
    </location>
</feature>
<evidence type="ECO:0000256" key="1">
    <source>
        <dbReference type="SAM" id="SignalP"/>
    </source>
</evidence>
<organism evidence="2">
    <name type="scientific">Arundo donax</name>
    <name type="common">Giant reed</name>
    <name type="synonym">Donax arundinaceus</name>
    <dbReference type="NCBI Taxonomy" id="35708"/>
    <lineage>
        <taxon>Eukaryota</taxon>
        <taxon>Viridiplantae</taxon>
        <taxon>Streptophyta</taxon>
        <taxon>Embryophyta</taxon>
        <taxon>Tracheophyta</taxon>
        <taxon>Spermatophyta</taxon>
        <taxon>Magnoliopsida</taxon>
        <taxon>Liliopsida</taxon>
        <taxon>Poales</taxon>
        <taxon>Poaceae</taxon>
        <taxon>PACMAD clade</taxon>
        <taxon>Arundinoideae</taxon>
        <taxon>Arundineae</taxon>
        <taxon>Arundo</taxon>
    </lineage>
</organism>
<accession>A0A0A8YIM6</accession>